<sequence length="171" mass="19898">MDLKRKVEFNDKPEICPVLDRYEYTAEEKASTWITSKEMTLIKEYVRYTVNLLLKGDKRAHSNSESLCTRGLEYYTPDGMVSRKRAQYESRRVVLDEQHQQLKMKIHSPYRISEEYMSATESSRITARMKGILDAPPTFEMARLEVSTTQNTSTSTVTDIEGTRKRQSLVQ</sequence>
<reference evidence="2 3" key="1">
    <citation type="submission" date="2016-09" db="EMBL/GenBank/DDBJ databases">
        <title>Extensive genetic diversity and differential bi-allelic expression allows diatom success in the polar Southern Ocean.</title>
        <authorList>
            <consortium name="DOE Joint Genome Institute"/>
            <person name="Mock T."/>
            <person name="Otillar R.P."/>
            <person name="Strauss J."/>
            <person name="Dupont C."/>
            <person name="Frickenhaus S."/>
            <person name="Maumus F."/>
            <person name="Mcmullan M."/>
            <person name="Sanges R."/>
            <person name="Schmutz J."/>
            <person name="Toseland A."/>
            <person name="Valas R."/>
            <person name="Veluchamy A."/>
            <person name="Ward B.J."/>
            <person name="Allen A."/>
            <person name="Barry K."/>
            <person name="Falciatore A."/>
            <person name="Ferrante M."/>
            <person name="Fortunato A.E."/>
            <person name="Gloeckner G."/>
            <person name="Gruber A."/>
            <person name="Hipkin R."/>
            <person name="Janech M."/>
            <person name="Kroth P."/>
            <person name="Leese F."/>
            <person name="Lindquist E."/>
            <person name="Lyon B.R."/>
            <person name="Martin J."/>
            <person name="Mayer C."/>
            <person name="Parker M."/>
            <person name="Quesneville H."/>
            <person name="Raymond J."/>
            <person name="Uhlig C."/>
            <person name="Valentin K.U."/>
            <person name="Worden A.Z."/>
            <person name="Armbrust E.V."/>
            <person name="Bowler C."/>
            <person name="Green B."/>
            <person name="Moulton V."/>
            <person name="Van Oosterhout C."/>
            <person name="Grigoriev I."/>
        </authorList>
    </citation>
    <scope>NUCLEOTIDE SEQUENCE [LARGE SCALE GENOMIC DNA]</scope>
    <source>
        <strain evidence="2 3">CCMP1102</strain>
    </source>
</reference>
<dbReference type="Proteomes" id="UP000095751">
    <property type="component" value="Unassembled WGS sequence"/>
</dbReference>
<name>A0A1E7FCD5_9STRA</name>
<dbReference type="AlphaFoldDB" id="A0A1E7FCD5"/>
<evidence type="ECO:0000313" key="3">
    <source>
        <dbReference type="Proteomes" id="UP000095751"/>
    </source>
</evidence>
<evidence type="ECO:0000313" key="2">
    <source>
        <dbReference type="EMBL" id="OEU15473.1"/>
    </source>
</evidence>
<evidence type="ECO:0000256" key="1">
    <source>
        <dbReference type="SAM" id="MobiDB-lite"/>
    </source>
</evidence>
<organism evidence="2 3">
    <name type="scientific">Fragilariopsis cylindrus CCMP1102</name>
    <dbReference type="NCBI Taxonomy" id="635003"/>
    <lineage>
        <taxon>Eukaryota</taxon>
        <taxon>Sar</taxon>
        <taxon>Stramenopiles</taxon>
        <taxon>Ochrophyta</taxon>
        <taxon>Bacillariophyta</taxon>
        <taxon>Bacillariophyceae</taxon>
        <taxon>Bacillariophycidae</taxon>
        <taxon>Bacillariales</taxon>
        <taxon>Bacillariaceae</taxon>
        <taxon>Fragilariopsis</taxon>
    </lineage>
</organism>
<dbReference type="KEGG" id="fcy:FRACYDRAFT_269374"/>
<gene>
    <name evidence="2" type="ORF">FRACYDRAFT_269374</name>
</gene>
<feature type="region of interest" description="Disordered" evidence="1">
    <location>
        <begin position="146"/>
        <end position="171"/>
    </location>
</feature>
<accession>A0A1E7FCD5</accession>
<dbReference type="EMBL" id="KV784359">
    <property type="protein sequence ID" value="OEU15473.1"/>
    <property type="molecule type" value="Genomic_DNA"/>
</dbReference>
<protein>
    <submittedName>
        <fullName evidence="2">Uncharacterized protein</fullName>
    </submittedName>
</protein>
<proteinExistence type="predicted"/>
<feature type="compositionally biased region" description="Low complexity" evidence="1">
    <location>
        <begin position="146"/>
        <end position="158"/>
    </location>
</feature>
<dbReference type="InParanoid" id="A0A1E7FCD5"/>
<keyword evidence="3" id="KW-1185">Reference proteome</keyword>